<dbReference type="PANTHER" id="PTHR43433">
    <property type="entry name" value="HYDROLASE, ALPHA/BETA FOLD FAMILY PROTEIN"/>
    <property type="match status" value="1"/>
</dbReference>
<dbReference type="Pfam" id="PF00561">
    <property type="entry name" value="Abhydrolase_1"/>
    <property type="match status" value="1"/>
</dbReference>
<keyword evidence="2" id="KW-0378">Hydrolase</keyword>
<protein>
    <submittedName>
        <fullName evidence="2">3-oxoadipate enol-lactonase</fullName>
        <ecNumber evidence="2">3.1.1.24</ecNumber>
    </submittedName>
</protein>
<evidence type="ECO:0000313" key="3">
    <source>
        <dbReference type="Proteomes" id="UP000611945"/>
    </source>
</evidence>
<dbReference type="InterPro" id="IPR050471">
    <property type="entry name" value="AB_hydrolase"/>
</dbReference>
<proteinExistence type="predicted"/>
<dbReference type="EMBL" id="JACSQG010000002">
    <property type="protein sequence ID" value="MBD7976792.1"/>
    <property type="molecule type" value="Genomic_DNA"/>
</dbReference>
<evidence type="ECO:0000259" key="1">
    <source>
        <dbReference type="Pfam" id="PF00561"/>
    </source>
</evidence>
<dbReference type="EC" id="3.1.1.24" evidence="2"/>
<dbReference type="Proteomes" id="UP000611945">
    <property type="component" value="Unassembled WGS sequence"/>
</dbReference>
<dbReference type="InterPro" id="IPR029058">
    <property type="entry name" value="AB_hydrolase_fold"/>
</dbReference>
<dbReference type="NCBIfam" id="TIGR02427">
    <property type="entry name" value="protocat_pcaD"/>
    <property type="match status" value="1"/>
</dbReference>
<organism evidence="2 3">
    <name type="scientific">Serpens gallinarum</name>
    <dbReference type="NCBI Taxonomy" id="2763075"/>
    <lineage>
        <taxon>Bacteria</taxon>
        <taxon>Pseudomonadati</taxon>
        <taxon>Pseudomonadota</taxon>
        <taxon>Gammaproteobacteria</taxon>
        <taxon>Pseudomonadales</taxon>
        <taxon>Pseudomonadaceae</taxon>
        <taxon>Pseudomonas</taxon>
    </lineage>
</organism>
<reference evidence="2 3" key="1">
    <citation type="submission" date="2020-08" db="EMBL/GenBank/DDBJ databases">
        <title>A Genomic Blueprint of the Chicken Gut Microbiome.</title>
        <authorList>
            <person name="Gilroy R."/>
            <person name="Ravi A."/>
            <person name="Getino M."/>
            <person name="Pursley I."/>
            <person name="Horton D.L."/>
            <person name="Alikhan N.-F."/>
            <person name="Baker D."/>
            <person name="Gharbi K."/>
            <person name="Hall N."/>
            <person name="Watson M."/>
            <person name="Adriaenssens E.M."/>
            <person name="Foster-Nyarko E."/>
            <person name="Jarju S."/>
            <person name="Secka A."/>
            <person name="Antonio M."/>
            <person name="Oren A."/>
            <person name="Chaudhuri R."/>
            <person name="La Ragione R.M."/>
            <person name="Hildebrand F."/>
            <person name="Pallen M.J."/>
        </authorList>
    </citation>
    <scope>NUCLEOTIDE SEQUENCE [LARGE SCALE GENOMIC DNA]</scope>
    <source>
        <strain evidence="2 3">Sa2CUA2</strain>
    </source>
</reference>
<dbReference type="SUPFAM" id="SSF53474">
    <property type="entry name" value="alpha/beta-Hydrolases"/>
    <property type="match status" value="1"/>
</dbReference>
<evidence type="ECO:0000313" key="2">
    <source>
        <dbReference type="EMBL" id="MBD7976792.1"/>
    </source>
</evidence>
<keyword evidence="3" id="KW-1185">Reference proteome</keyword>
<dbReference type="Gene3D" id="3.40.50.1820">
    <property type="entry name" value="alpha/beta hydrolase"/>
    <property type="match status" value="1"/>
</dbReference>
<name>A0ABR8TLZ1_9PSED</name>
<dbReference type="PRINTS" id="PR00111">
    <property type="entry name" value="ABHYDROLASE"/>
</dbReference>
<accession>A0ABR8TLZ1</accession>
<feature type="domain" description="AB hydrolase-1" evidence="1">
    <location>
        <begin position="19"/>
        <end position="121"/>
    </location>
</feature>
<dbReference type="RefSeq" id="WP_251835569.1">
    <property type="nucleotide sequence ID" value="NZ_JACSQG010000002.1"/>
</dbReference>
<sequence length="249" mass="26894">MLHYTVHGKNKQKTLVMGSSLGTSSAMWDNIVGALAEQYQVITFDTRGHGQSQHLSSAGLEVKQLAADVIEILDHLDIQTFSYVGLSLGGAIGQQLAIDYPQRVEKLVLCCTAAKFGDAQVWLDRAAKVRNEGMAWLLEPTKGRWYTPGFMETSPFARTLLDEMLTLDAEGYAAVCETVSRFDARADLGRINCPTLAIAGTEDLSTPVAVMQELANGIPNARLIAVQGAAHIGNVEKPGEFLAAIQAFV</sequence>
<gene>
    <name evidence="2" type="primary">pcaD</name>
    <name evidence="2" type="ORF">H9642_06260</name>
</gene>
<dbReference type="InterPro" id="IPR000073">
    <property type="entry name" value="AB_hydrolase_1"/>
</dbReference>
<dbReference type="GO" id="GO:0047570">
    <property type="term" value="F:3-oxoadipate enol-lactonase activity"/>
    <property type="evidence" value="ECO:0007669"/>
    <property type="project" value="UniProtKB-EC"/>
</dbReference>
<dbReference type="PANTHER" id="PTHR43433:SF5">
    <property type="entry name" value="AB HYDROLASE-1 DOMAIN-CONTAINING PROTEIN"/>
    <property type="match status" value="1"/>
</dbReference>
<comment type="caution">
    <text evidence="2">The sequence shown here is derived from an EMBL/GenBank/DDBJ whole genome shotgun (WGS) entry which is preliminary data.</text>
</comment>
<dbReference type="InterPro" id="IPR026968">
    <property type="entry name" value="PcaD/CatD"/>
</dbReference>